<dbReference type="InterPro" id="IPR038670">
    <property type="entry name" value="HslJ-like_sf"/>
</dbReference>
<dbReference type="PANTHER" id="PTHR38013">
    <property type="entry name" value="GLYCOPROTEIN/POLYSACCHARIDE METABOLISM"/>
    <property type="match status" value="1"/>
</dbReference>
<dbReference type="Gene3D" id="2.40.128.270">
    <property type="match status" value="1"/>
</dbReference>
<feature type="domain" description="NlpE C-terminal OB" evidence="2">
    <location>
        <begin position="295"/>
        <end position="382"/>
    </location>
</feature>
<accession>A0A2V2LPN2</accession>
<sequence>MVGKGMGLEALVGRAALSRPQCRRKRMRAMRRLTTLVAFLTGLMSVGQPIPSAAAAGGGTSTGVVTGSALYRERMALPPGAAFEAVLEDISRADAAARLLGRMALPEPGAPPYDISITYDRAEIDPARTYAVRARVIGPEGLIFTSDSVHPVLTRGAPDRVEIVMVRAAGPAQAAVPGDVGPAELRLPASFTGTLPCADCAGIAHHLDLWEDGSFQLRRDWLGRTPDHVEGNLGRWSVDAATGAVVLHGTGTPPLRWQITGPDSLRALARDGSPIASYLPYGLVGDGTLVPVEVPLSMTGQFVYFADSAMFEHCESGHRMPVAMEGAYIELERAYLEAGLAPQAPLLAVIEGRIAPRPGMEGPVRRTVLVDRLIATRPGESCARERATAPLVNTYWKLERLGTGEAPVPALPDRREPHLILHGAQQGEAGGPRFAATAGCNTMAGGYVRRAGGHLEFGQAMATLMACPPPVDALERGLAEALAQTRNYRVTGQTLVLSDAHGEVTALFRAVHLP</sequence>
<dbReference type="Pfam" id="PF09619">
    <property type="entry name" value="YscW"/>
    <property type="match status" value="1"/>
</dbReference>
<evidence type="ECO:0008006" key="5">
    <source>
        <dbReference type="Google" id="ProtNLM"/>
    </source>
</evidence>
<feature type="domain" description="DUF306" evidence="1">
    <location>
        <begin position="389"/>
        <end position="508"/>
    </location>
</feature>
<protein>
    <recommendedName>
        <fullName evidence="5">META domain-containing protein</fullName>
    </recommendedName>
</protein>
<organism evidence="3 4">
    <name type="scientific">Meridianimarinicoccus roseus</name>
    <dbReference type="NCBI Taxonomy" id="2072018"/>
    <lineage>
        <taxon>Bacteria</taxon>
        <taxon>Pseudomonadati</taxon>
        <taxon>Pseudomonadota</taxon>
        <taxon>Alphaproteobacteria</taxon>
        <taxon>Rhodobacterales</taxon>
        <taxon>Paracoccaceae</taxon>
        <taxon>Meridianimarinicoccus</taxon>
    </lineage>
</organism>
<dbReference type="InterPro" id="IPR053196">
    <property type="entry name" value="Lipoprotein_YbaY-like"/>
</dbReference>
<dbReference type="OrthoDB" id="9809132at2"/>
<evidence type="ECO:0000259" key="1">
    <source>
        <dbReference type="Pfam" id="PF03724"/>
    </source>
</evidence>
<dbReference type="InterPro" id="IPR039366">
    <property type="entry name" value="Pilotin"/>
</dbReference>
<comment type="caution">
    <text evidence="3">The sequence shown here is derived from an EMBL/GenBank/DDBJ whole genome shotgun (WGS) entry which is preliminary data.</text>
</comment>
<dbReference type="PANTHER" id="PTHR38013:SF1">
    <property type="entry name" value="GLYCOPROTEIN_POLYSACCHARIDE METABOLISM"/>
    <property type="match status" value="1"/>
</dbReference>
<dbReference type="InterPro" id="IPR038139">
    <property type="entry name" value="NlpE_C_sf"/>
</dbReference>
<name>A0A2V2LPN2_9RHOB</name>
<dbReference type="Pfam" id="PF04170">
    <property type="entry name" value="NlpE"/>
    <property type="match status" value="1"/>
</dbReference>
<evidence type="ECO:0000313" key="3">
    <source>
        <dbReference type="EMBL" id="PWR03593.1"/>
    </source>
</evidence>
<dbReference type="Pfam" id="PF03724">
    <property type="entry name" value="META"/>
    <property type="match status" value="1"/>
</dbReference>
<proteinExistence type="predicted"/>
<keyword evidence="4" id="KW-1185">Reference proteome</keyword>
<dbReference type="AlphaFoldDB" id="A0A2V2LPN2"/>
<dbReference type="Gene3D" id="2.40.128.640">
    <property type="match status" value="1"/>
</dbReference>
<dbReference type="InterPro" id="IPR007298">
    <property type="entry name" value="Cu-R_lipoprotein_NlpE"/>
</dbReference>
<dbReference type="InterPro" id="IPR033450">
    <property type="entry name" value="NlpE_C"/>
</dbReference>
<dbReference type="Gene3D" id="2.40.50.540">
    <property type="match status" value="1"/>
</dbReference>
<gene>
    <name evidence="3" type="ORF">DKT77_05475</name>
</gene>
<dbReference type="InterPro" id="IPR005184">
    <property type="entry name" value="DUF306_Meta_HslJ"/>
</dbReference>
<dbReference type="EMBL" id="QGKU01000025">
    <property type="protein sequence ID" value="PWR03593.1"/>
    <property type="molecule type" value="Genomic_DNA"/>
</dbReference>
<evidence type="ECO:0000259" key="2">
    <source>
        <dbReference type="Pfam" id="PF17185"/>
    </source>
</evidence>
<dbReference type="Proteomes" id="UP000245680">
    <property type="component" value="Unassembled WGS sequence"/>
</dbReference>
<evidence type="ECO:0000313" key="4">
    <source>
        <dbReference type="Proteomes" id="UP000245680"/>
    </source>
</evidence>
<reference evidence="3 4" key="1">
    <citation type="submission" date="2018-05" db="EMBL/GenBank/DDBJ databases">
        <title>Rhodobacteraceae gen. nov., sp. nov. isolated from sea water.</title>
        <authorList>
            <person name="Ren Y."/>
        </authorList>
    </citation>
    <scope>NUCLEOTIDE SEQUENCE [LARGE SCALE GENOMIC DNA]</scope>
    <source>
        <strain evidence="3 4">TG-679</strain>
    </source>
</reference>
<dbReference type="Pfam" id="PF17185">
    <property type="entry name" value="NlpE_C"/>
    <property type="match status" value="1"/>
</dbReference>